<proteinExistence type="predicted"/>
<keyword evidence="3" id="KW-1185">Reference proteome</keyword>
<dbReference type="Proteomes" id="UP001168877">
    <property type="component" value="Unassembled WGS sequence"/>
</dbReference>
<feature type="region of interest" description="Disordered" evidence="1">
    <location>
        <begin position="1"/>
        <end position="78"/>
    </location>
</feature>
<accession>A0AA39RZI4</accession>
<reference evidence="2" key="1">
    <citation type="journal article" date="2022" name="Plant J.">
        <title>Strategies of tolerance reflected in two North American maple genomes.</title>
        <authorList>
            <person name="McEvoy S.L."/>
            <person name="Sezen U.U."/>
            <person name="Trouern-Trend A."/>
            <person name="McMahon S.M."/>
            <person name="Schaberg P.G."/>
            <person name="Yang J."/>
            <person name="Wegrzyn J.L."/>
            <person name="Swenson N.G."/>
        </authorList>
    </citation>
    <scope>NUCLEOTIDE SEQUENCE</scope>
    <source>
        <strain evidence="2">NS2018</strain>
    </source>
</reference>
<sequence length="113" mass="12387">MDHGGMSTFSLSSPDFKPQKNGRTSTGKRRREDRERAKSRVRSGERNLRIVVPSRQIGKKPRPPSKSPTLFAEDESNTEATKVAVGHIAANMVRLLIAGSQACCLIGMSGQKH</sequence>
<evidence type="ECO:0000313" key="2">
    <source>
        <dbReference type="EMBL" id="KAK0580095.1"/>
    </source>
</evidence>
<organism evidence="2 3">
    <name type="scientific">Acer saccharum</name>
    <name type="common">Sugar maple</name>
    <dbReference type="NCBI Taxonomy" id="4024"/>
    <lineage>
        <taxon>Eukaryota</taxon>
        <taxon>Viridiplantae</taxon>
        <taxon>Streptophyta</taxon>
        <taxon>Embryophyta</taxon>
        <taxon>Tracheophyta</taxon>
        <taxon>Spermatophyta</taxon>
        <taxon>Magnoliopsida</taxon>
        <taxon>eudicotyledons</taxon>
        <taxon>Gunneridae</taxon>
        <taxon>Pentapetalae</taxon>
        <taxon>rosids</taxon>
        <taxon>malvids</taxon>
        <taxon>Sapindales</taxon>
        <taxon>Sapindaceae</taxon>
        <taxon>Hippocastanoideae</taxon>
        <taxon>Acereae</taxon>
        <taxon>Acer</taxon>
    </lineage>
</organism>
<reference evidence="2" key="2">
    <citation type="submission" date="2023-06" db="EMBL/GenBank/DDBJ databases">
        <authorList>
            <person name="Swenson N.G."/>
            <person name="Wegrzyn J.L."/>
            <person name="Mcevoy S.L."/>
        </authorList>
    </citation>
    <scope>NUCLEOTIDE SEQUENCE</scope>
    <source>
        <strain evidence="2">NS2018</strain>
        <tissue evidence="2">Leaf</tissue>
    </source>
</reference>
<evidence type="ECO:0000256" key="1">
    <source>
        <dbReference type="SAM" id="MobiDB-lite"/>
    </source>
</evidence>
<protein>
    <submittedName>
        <fullName evidence="2">Uncharacterized protein</fullName>
    </submittedName>
</protein>
<dbReference type="AlphaFoldDB" id="A0AA39RZI4"/>
<feature type="compositionally biased region" description="Basic and acidic residues" evidence="1">
    <location>
        <begin position="30"/>
        <end position="48"/>
    </location>
</feature>
<dbReference type="EMBL" id="JAUESC010000385">
    <property type="protein sequence ID" value="KAK0580095.1"/>
    <property type="molecule type" value="Genomic_DNA"/>
</dbReference>
<name>A0AA39RZI4_ACESA</name>
<gene>
    <name evidence="2" type="ORF">LWI29_036203</name>
</gene>
<evidence type="ECO:0000313" key="3">
    <source>
        <dbReference type="Proteomes" id="UP001168877"/>
    </source>
</evidence>
<comment type="caution">
    <text evidence="2">The sequence shown here is derived from an EMBL/GenBank/DDBJ whole genome shotgun (WGS) entry which is preliminary data.</text>
</comment>